<comment type="subcellular location">
    <subcellularLocation>
        <location evidence="2">Cell membrane</location>
        <topology evidence="2">Multi-pass membrane protein</topology>
    </subcellularLocation>
</comment>
<dbReference type="CDD" id="cd06225">
    <property type="entry name" value="HAMP"/>
    <property type="match status" value="1"/>
</dbReference>
<evidence type="ECO:0000256" key="4">
    <source>
        <dbReference type="ARBA" id="ARBA00022475"/>
    </source>
</evidence>
<dbReference type="PRINTS" id="PR00344">
    <property type="entry name" value="BCTRLSENSOR"/>
</dbReference>
<dbReference type="InterPro" id="IPR003661">
    <property type="entry name" value="HisK_dim/P_dom"/>
</dbReference>
<feature type="domain" description="HAMP" evidence="15">
    <location>
        <begin position="32"/>
        <end position="84"/>
    </location>
</feature>
<evidence type="ECO:0000313" key="17">
    <source>
        <dbReference type="Proteomes" id="UP000189670"/>
    </source>
</evidence>
<keyword evidence="13" id="KW-0472">Membrane</keyword>
<dbReference type="SMART" id="SM00388">
    <property type="entry name" value="HisKA"/>
    <property type="match status" value="1"/>
</dbReference>
<comment type="caution">
    <text evidence="16">The sequence shown here is derived from an EMBL/GenBank/DDBJ whole genome shotgun (WGS) entry which is preliminary data.</text>
</comment>
<dbReference type="InterPro" id="IPR036097">
    <property type="entry name" value="HisK_dim/P_sf"/>
</dbReference>
<evidence type="ECO:0000256" key="13">
    <source>
        <dbReference type="ARBA" id="ARBA00023136"/>
    </source>
</evidence>
<dbReference type="SUPFAM" id="SSF158472">
    <property type="entry name" value="HAMP domain-like"/>
    <property type="match status" value="1"/>
</dbReference>
<dbReference type="FunFam" id="3.30.565.10:FF:000006">
    <property type="entry name" value="Sensor histidine kinase WalK"/>
    <property type="match status" value="1"/>
</dbReference>
<dbReference type="GO" id="GO:0005524">
    <property type="term" value="F:ATP binding"/>
    <property type="evidence" value="ECO:0007669"/>
    <property type="project" value="UniProtKB-KW"/>
</dbReference>
<evidence type="ECO:0000313" key="16">
    <source>
        <dbReference type="EMBL" id="ETR70798.1"/>
    </source>
</evidence>
<dbReference type="CDD" id="cd00082">
    <property type="entry name" value="HisKA"/>
    <property type="match status" value="1"/>
</dbReference>
<dbReference type="PROSITE" id="PS50109">
    <property type="entry name" value="HIS_KIN"/>
    <property type="match status" value="1"/>
</dbReference>
<dbReference type="SUPFAM" id="SSF55874">
    <property type="entry name" value="ATPase domain of HSP90 chaperone/DNA topoisomerase II/histidine kinase"/>
    <property type="match status" value="1"/>
</dbReference>
<dbReference type="Gene3D" id="6.10.340.10">
    <property type="match status" value="1"/>
</dbReference>
<evidence type="ECO:0000256" key="8">
    <source>
        <dbReference type="ARBA" id="ARBA00022741"/>
    </source>
</evidence>
<keyword evidence="8" id="KW-0547">Nucleotide-binding</keyword>
<gene>
    <name evidence="16" type="ORF">OMM_08548</name>
</gene>
<protein>
    <recommendedName>
        <fullName evidence="3">histidine kinase</fullName>
        <ecNumber evidence="3">2.7.13.3</ecNumber>
    </recommendedName>
</protein>
<keyword evidence="11" id="KW-1133">Transmembrane helix</keyword>
<evidence type="ECO:0000256" key="10">
    <source>
        <dbReference type="ARBA" id="ARBA00022840"/>
    </source>
</evidence>
<dbReference type="AlphaFoldDB" id="A0A1V1P7M6"/>
<accession>A0A1V1P7M6</accession>
<dbReference type="GO" id="GO:0005886">
    <property type="term" value="C:plasma membrane"/>
    <property type="evidence" value="ECO:0007669"/>
    <property type="project" value="UniProtKB-SubCell"/>
</dbReference>
<keyword evidence="12" id="KW-0902">Two-component regulatory system</keyword>
<dbReference type="Pfam" id="PF02518">
    <property type="entry name" value="HATPase_c"/>
    <property type="match status" value="1"/>
</dbReference>
<keyword evidence="5" id="KW-0597">Phosphoprotein</keyword>
<dbReference type="Gene3D" id="1.10.287.130">
    <property type="match status" value="1"/>
</dbReference>
<dbReference type="SMART" id="SM00387">
    <property type="entry name" value="HATPase_c"/>
    <property type="match status" value="1"/>
</dbReference>
<dbReference type="InterPro" id="IPR036890">
    <property type="entry name" value="HATPase_C_sf"/>
</dbReference>
<dbReference type="CDD" id="cd00075">
    <property type="entry name" value="HATPase"/>
    <property type="match status" value="1"/>
</dbReference>
<evidence type="ECO:0000256" key="9">
    <source>
        <dbReference type="ARBA" id="ARBA00022777"/>
    </source>
</evidence>
<feature type="domain" description="Histidine kinase" evidence="14">
    <location>
        <begin position="92"/>
        <end position="301"/>
    </location>
</feature>
<evidence type="ECO:0000256" key="3">
    <source>
        <dbReference type="ARBA" id="ARBA00012438"/>
    </source>
</evidence>
<comment type="catalytic activity">
    <reaction evidence="1">
        <text>ATP + protein L-histidine = ADP + protein N-phospho-L-histidine.</text>
        <dbReference type="EC" id="2.7.13.3"/>
    </reaction>
</comment>
<evidence type="ECO:0000256" key="2">
    <source>
        <dbReference type="ARBA" id="ARBA00004651"/>
    </source>
</evidence>
<dbReference type="SUPFAM" id="SSF47384">
    <property type="entry name" value="Homodimeric domain of signal transducing histidine kinase"/>
    <property type="match status" value="1"/>
</dbReference>
<dbReference type="Gene3D" id="3.30.565.10">
    <property type="entry name" value="Histidine kinase-like ATPase, C-terminal domain"/>
    <property type="match status" value="1"/>
</dbReference>
<dbReference type="InterPro" id="IPR050398">
    <property type="entry name" value="HssS/ArlS-like"/>
</dbReference>
<name>A0A1V1P7M6_9BACT</name>
<keyword evidence="7" id="KW-0812">Transmembrane</keyword>
<dbReference type="GO" id="GO:0000155">
    <property type="term" value="F:phosphorelay sensor kinase activity"/>
    <property type="evidence" value="ECO:0007669"/>
    <property type="project" value="InterPro"/>
</dbReference>
<dbReference type="Proteomes" id="UP000189670">
    <property type="component" value="Unassembled WGS sequence"/>
</dbReference>
<dbReference type="InterPro" id="IPR003660">
    <property type="entry name" value="HAMP_dom"/>
</dbReference>
<evidence type="ECO:0000256" key="5">
    <source>
        <dbReference type="ARBA" id="ARBA00022553"/>
    </source>
</evidence>
<sequence length="301" mass="34392">MKIRLKRLLQILLLAIPFTIFISTAGGLFLARRALKPVDEMTRIAREIGENDLSRRIEIRTKDELGRLAMTINQMIERLEQAFERQKQFTGDASHELRAPLSVIQAESTLALQKERPAREYLKTIETIAQECDHMSGIIKQLLILARADSGKEYIVFKSFNLTEFICDFCVDARILCKEKSIHLELVKEENIFVNAHDRSIKRLMYNLLGSAIRYKKANGKVTIKVQKKEPWVEISVSDTGIGIPEKDIPYIFDRFYRVDKARSRREGGSGQRLAICNQIVDMHGGEIDVKSQPGCLLTCP</sequence>
<evidence type="ECO:0000256" key="11">
    <source>
        <dbReference type="ARBA" id="ARBA00022989"/>
    </source>
</evidence>
<keyword evidence="10" id="KW-0067">ATP-binding</keyword>
<proteinExistence type="predicted"/>
<dbReference type="Pfam" id="PF00512">
    <property type="entry name" value="HisKA"/>
    <property type="match status" value="1"/>
</dbReference>
<dbReference type="InterPro" id="IPR005467">
    <property type="entry name" value="His_kinase_dom"/>
</dbReference>
<evidence type="ECO:0000256" key="12">
    <source>
        <dbReference type="ARBA" id="ARBA00023012"/>
    </source>
</evidence>
<dbReference type="EC" id="2.7.13.3" evidence="3"/>
<keyword evidence="6" id="KW-0808">Transferase</keyword>
<evidence type="ECO:0000259" key="15">
    <source>
        <dbReference type="PROSITE" id="PS50885"/>
    </source>
</evidence>
<reference evidence="17" key="1">
    <citation type="submission" date="2012-11" db="EMBL/GenBank/DDBJ databases">
        <authorList>
            <person name="Lucero-Rivera Y.E."/>
            <person name="Tovar-Ramirez D."/>
        </authorList>
    </citation>
    <scope>NUCLEOTIDE SEQUENCE [LARGE SCALE GENOMIC DNA]</scope>
    <source>
        <strain evidence="17">Araruama</strain>
    </source>
</reference>
<dbReference type="PANTHER" id="PTHR45528">
    <property type="entry name" value="SENSOR HISTIDINE KINASE CPXA"/>
    <property type="match status" value="1"/>
</dbReference>
<evidence type="ECO:0000256" key="6">
    <source>
        <dbReference type="ARBA" id="ARBA00022679"/>
    </source>
</evidence>
<keyword evidence="4" id="KW-1003">Cell membrane</keyword>
<dbReference type="EMBL" id="ATBP01000368">
    <property type="protein sequence ID" value="ETR70798.1"/>
    <property type="molecule type" value="Genomic_DNA"/>
</dbReference>
<dbReference type="SMART" id="SM00304">
    <property type="entry name" value="HAMP"/>
    <property type="match status" value="1"/>
</dbReference>
<keyword evidence="9 16" id="KW-0418">Kinase</keyword>
<dbReference type="Pfam" id="PF00672">
    <property type="entry name" value="HAMP"/>
    <property type="match status" value="1"/>
</dbReference>
<evidence type="ECO:0000256" key="1">
    <source>
        <dbReference type="ARBA" id="ARBA00000085"/>
    </source>
</evidence>
<dbReference type="PANTHER" id="PTHR45528:SF1">
    <property type="entry name" value="SENSOR HISTIDINE KINASE CPXA"/>
    <property type="match status" value="1"/>
</dbReference>
<dbReference type="InterPro" id="IPR004358">
    <property type="entry name" value="Sig_transdc_His_kin-like_C"/>
</dbReference>
<evidence type="ECO:0000256" key="7">
    <source>
        <dbReference type="ARBA" id="ARBA00022692"/>
    </source>
</evidence>
<dbReference type="PROSITE" id="PS50885">
    <property type="entry name" value="HAMP"/>
    <property type="match status" value="1"/>
</dbReference>
<dbReference type="InterPro" id="IPR003594">
    <property type="entry name" value="HATPase_dom"/>
</dbReference>
<organism evidence="16 17">
    <name type="scientific">Candidatus Magnetoglobus multicellularis str. Araruama</name>
    <dbReference type="NCBI Taxonomy" id="890399"/>
    <lineage>
        <taxon>Bacteria</taxon>
        <taxon>Pseudomonadati</taxon>
        <taxon>Thermodesulfobacteriota</taxon>
        <taxon>Desulfobacteria</taxon>
        <taxon>Desulfobacterales</taxon>
        <taxon>Desulfobacteraceae</taxon>
        <taxon>Candidatus Magnetoglobus</taxon>
    </lineage>
</organism>
<evidence type="ECO:0000259" key="14">
    <source>
        <dbReference type="PROSITE" id="PS50109"/>
    </source>
</evidence>